<dbReference type="PROSITE" id="PS00409">
    <property type="entry name" value="PROKAR_NTER_METHYL"/>
    <property type="match status" value="1"/>
</dbReference>
<keyword evidence="3" id="KW-1133">Transmembrane helix</keyword>
<dbReference type="InterPro" id="IPR055729">
    <property type="entry name" value="DUF7305"/>
</dbReference>
<dbReference type="Pfam" id="PF07963">
    <property type="entry name" value="N_methyl"/>
    <property type="match status" value="1"/>
</dbReference>
<comment type="subcellular location">
    <subcellularLocation>
        <location evidence="1">Cell surface</location>
    </subcellularLocation>
</comment>
<dbReference type="AlphaFoldDB" id="A0AAJ2U300"/>
<feature type="domain" description="DUF7305" evidence="4">
    <location>
        <begin position="310"/>
        <end position="365"/>
    </location>
</feature>
<dbReference type="Proteomes" id="UP001285636">
    <property type="component" value="Unassembled WGS sequence"/>
</dbReference>
<dbReference type="InterPro" id="IPR012902">
    <property type="entry name" value="N_methyl_site"/>
</dbReference>
<gene>
    <name evidence="5" type="ORF">RYX45_13645</name>
</gene>
<proteinExistence type="predicted"/>
<dbReference type="EMBL" id="JAWJAY010000003">
    <property type="protein sequence ID" value="MDV2886227.1"/>
    <property type="molecule type" value="Genomic_DNA"/>
</dbReference>
<accession>A0AAJ2U300</accession>
<keyword evidence="3" id="KW-0812">Transmembrane</keyword>
<comment type="caution">
    <text evidence="5">The sequence shown here is derived from an EMBL/GenBank/DDBJ whole genome shotgun (WGS) entry which is preliminary data.</text>
</comment>
<evidence type="ECO:0000313" key="5">
    <source>
        <dbReference type="EMBL" id="MDV2886227.1"/>
    </source>
</evidence>
<evidence type="ECO:0000256" key="1">
    <source>
        <dbReference type="ARBA" id="ARBA00004241"/>
    </source>
</evidence>
<feature type="transmembrane region" description="Helical" evidence="3">
    <location>
        <begin position="12"/>
        <end position="35"/>
    </location>
</feature>
<sequence>MLTKYIVKEKGLTLLEVLATIVISSLFIGIIYNVLLSTFSFNEKTSSHITLRQEANIMMTQLREQHKAGYDDVFCYDDFFESAHLIEHIELNELSPEGTTITTNRRCGDLNADYNLNVNMKLTDSHNPSFEIQTTLESQYSSSVTPINPGPDPEPESSFLDYLRKENVLFFGNVLDFTGNGTVIGPEATVVMRNGFSSNSGSKTSIKAKNIYIQGNLDLKHITLGHSSESTIYVGGDILTGNLNQVDINGKILYTGSITGKDTLPHKDSYSLEKVDSISFPDFTVPDVENQNWYTERGYTVLNDQTTYRKQISNQTIYASKGNVRISSNTRGIIFAPDGNVTIDNNATFTGVIIAKSIDIKGTVVYEPLPADAEVPFN</sequence>
<evidence type="ECO:0000256" key="2">
    <source>
        <dbReference type="ARBA" id="ARBA00023287"/>
    </source>
</evidence>
<evidence type="ECO:0000256" key="3">
    <source>
        <dbReference type="SAM" id="Phobius"/>
    </source>
</evidence>
<keyword evidence="3" id="KW-0472">Membrane</keyword>
<dbReference type="GO" id="GO:0009986">
    <property type="term" value="C:cell surface"/>
    <property type="evidence" value="ECO:0007669"/>
    <property type="project" value="UniProtKB-SubCell"/>
</dbReference>
<evidence type="ECO:0000313" key="6">
    <source>
        <dbReference type="Proteomes" id="UP001285636"/>
    </source>
</evidence>
<keyword evidence="2" id="KW-0178">Competence</keyword>
<protein>
    <submittedName>
        <fullName evidence="5">Prepilin-type N-terminal cleavage/methylation domain-containing protein</fullName>
    </submittedName>
</protein>
<dbReference type="NCBIfam" id="TIGR02532">
    <property type="entry name" value="IV_pilin_GFxxxE"/>
    <property type="match status" value="1"/>
</dbReference>
<name>A0AAJ2U300_ALKPS</name>
<dbReference type="Pfam" id="PF23981">
    <property type="entry name" value="DUF7305"/>
    <property type="match status" value="1"/>
</dbReference>
<organism evidence="5 6">
    <name type="scientific">Alkalihalophilus pseudofirmus</name>
    <name type="common">Bacillus pseudofirmus</name>
    <dbReference type="NCBI Taxonomy" id="79885"/>
    <lineage>
        <taxon>Bacteria</taxon>
        <taxon>Bacillati</taxon>
        <taxon>Bacillota</taxon>
        <taxon>Bacilli</taxon>
        <taxon>Bacillales</taxon>
        <taxon>Bacillaceae</taxon>
        <taxon>Alkalihalophilus</taxon>
    </lineage>
</organism>
<dbReference type="GO" id="GO:0030420">
    <property type="term" value="P:establishment of competence for transformation"/>
    <property type="evidence" value="ECO:0007669"/>
    <property type="project" value="UniProtKB-KW"/>
</dbReference>
<evidence type="ECO:0000259" key="4">
    <source>
        <dbReference type="Pfam" id="PF23981"/>
    </source>
</evidence>
<reference evidence="5" key="1">
    <citation type="submission" date="2023-10" db="EMBL/GenBank/DDBJ databases">
        <title>Screening of Alkalihalophilus pseudofirmusBZ-TG-HK211 and Its Alleviation of Salt Stress on Rapeseed Growth.</title>
        <authorList>
            <person name="Zhao B."/>
            <person name="Guo T."/>
        </authorList>
    </citation>
    <scope>NUCLEOTIDE SEQUENCE</scope>
    <source>
        <strain evidence="5">BZ-TG-HK211</strain>
    </source>
</reference>
<dbReference type="RefSeq" id="WP_323467033.1">
    <property type="nucleotide sequence ID" value="NZ_CP144224.1"/>
</dbReference>